<dbReference type="FunFam" id="4.10.375.10:FF:000001">
    <property type="entry name" value="Lipoxygenase"/>
    <property type="match status" value="1"/>
</dbReference>
<comment type="caution">
    <text evidence="17">The sequence shown here is derived from an EMBL/GenBank/DDBJ whole genome shotgun (WGS) entry which is preliminary data.</text>
</comment>
<dbReference type="Gene3D" id="4.10.375.10">
    <property type="entry name" value="Lipoxygenase-1, Domain 2"/>
    <property type="match status" value="1"/>
</dbReference>
<dbReference type="GO" id="GO:0031408">
    <property type="term" value="P:oxylipin biosynthetic process"/>
    <property type="evidence" value="ECO:0007669"/>
    <property type="project" value="UniProtKB-KW"/>
</dbReference>
<evidence type="ECO:0000256" key="9">
    <source>
        <dbReference type="ARBA" id="ARBA00023004"/>
    </source>
</evidence>
<evidence type="ECO:0000256" key="14">
    <source>
        <dbReference type="SAM" id="MobiDB-lite"/>
    </source>
</evidence>
<feature type="compositionally biased region" description="Basic and acidic residues" evidence="14">
    <location>
        <begin position="316"/>
        <end position="326"/>
    </location>
</feature>
<keyword evidence="11" id="KW-0275">Fatty acid biosynthesis</keyword>
<dbReference type="PRINTS" id="PR00468">
    <property type="entry name" value="PLTLPOXGNASE"/>
</dbReference>
<reference evidence="17 18" key="1">
    <citation type="submission" date="2024-01" db="EMBL/GenBank/DDBJ databases">
        <title>Genome assemblies of Stephania.</title>
        <authorList>
            <person name="Yang L."/>
        </authorList>
    </citation>
    <scope>NUCLEOTIDE SEQUENCE [LARGE SCALE GENOMIC DNA]</scope>
    <source>
        <strain evidence="17">YNDBR</strain>
        <tissue evidence="17">Leaf</tissue>
    </source>
</reference>
<keyword evidence="10" id="KW-0443">Lipid metabolism</keyword>
<dbReference type="GO" id="GO:0006633">
    <property type="term" value="P:fatty acid biosynthetic process"/>
    <property type="evidence" value="ECO:0007669"/>
    <property type="project" value="UniProtKB-KW"/>
</dbReference>
<feature type="region of interest" description="Disordered" evidence="14">
    <location>
        <begin position="286"/>
        <end position="333"/>
    </location>
</feature>
<keyword evidence="6" id="KW-0276">Fatty acid metabolism</keyword>
<dbReference type="InterPro" id="IPR027433">
    <property type="entry name" value="Lipoxygenase_dom_3"/>
</dbReference>
<dbReference type="InterPro" id="IPR000907">
    <property type="entry name" value="LipOase"/>
</dbReference>
<dbReference type="InterPro" id="IPR001246">
    <property type="entry name" value="LipOase_plant"/>
</dbReference>
<evidence type="ECO:0000313" key="17">
    <source>
        <dbReference type="EMBL" id="KAK9170091.1"/>
    </source>
</evidence>
<keyword evidence="9 13" id="KW-0408">Iron</keyword>
<dbReference type="SUPFAM" id="SSF48484">
    <property type="entry name" value="Lipoxigenase"/>
    <property type="match status" value="1"/>
</dbReference>
<dbReference type="InterPro" id="IPR036392">
    <property type="entry name" value="PLAT/LH2_dom_sf"/>
</dbReference>
<feature type="region of interest" description="Disordered" evidence="14">
    <location>
        <begin position="1"/>
        <end position="21"/>
    </location>
</feature>
<dbReference type="InterPro" id="IPR036226">
    <property type="entry name" value="LipOase_C_sf"/>
</dbReference>
<dbReference type="PROSITE" id="PS51393">
    <property type="entry name" value="LIPOXYGENASE_3"/>
    <property type="match status" value="1"/>
</dbReference>
<evidence type="ECO:0000256" key="6">
    <source>
        <dbReference type="ARBA" id="ARBA00022832"/>
    </source>
</evidence>
<dbReference type="Gene3D" id="2.60.60.20">
    <property type="entry name" value="PLAT/LH2 domain"/>
    <property type="match status" value="1"/>
</dbReference>
<evidence type="ECO:0000256" key="3">
    <source>
        <dbReference type="ARBA" id="ARBA00022516"/>
    </source>
</evidence>
<organism evidence="17 18">
    <name type="scientific">Stephania yunnanensis</name>
    <dbReference type="NCBI Taxonomy" id="152371"/>
    <lineage>
        <taxon>Eukaryota</taxon>
        <taxon>Viridiplantae</taxon>
        <taxon>Streptophyta</taxon>
        <taxon>Embryophyta</taxon>
        <taxon>Tracheophyta</taxon>
        <taxon>Spermatophyta</taxon>
        <taxon>Magnoliopsida</taxon>
        <taxon>Ranunculales</taxon>
        <taxon>Menispermaceae</taxon>
        <taxon>Menispermoideae</taxon>
        <taxon>Cissampelideae</taxon>
        <taxon>Stephania</taxon>
    </lineage>
</organism>
<evidence type="ECO:0000256" key="8">
    <source>
        <dbReference type="ARBA" id="ARBA00023002"/>
    </source>
</evidence>
<dbReference type="FunFam" id="1.20.245.10:FF:000002">
    <property type="entry name" value="Lipoxygenase"/>
    <property type="match status" value="1"/>
</dbReference>
<gene>
    <name evidence="17" type="ORF">Syun_002231</name>
</gene>
<dbReference type="GO" id="GO:0016702">
    <property type="term" value="F:oxidoreductase activity, acting on single donors with incorporation of molecular oxygen, incorporation of two atoms of oxygen"/>
    <property type="evidence" value="ECO:0007669"/>
    <property type="project" value="InterPro"/>
</dbReference>
<sequence length="934" mass="105467">MLSPHHLHNMPLNCHGKPPASYPSKNIPSIAKTRYRVTKSVLQQNLSTNQNAAAHQEAAPPIAAVPKVIELPPITIDGAAVIKAVESVVIDKFKKLPVKCVITVKRIIGSDKESTVDHEDPNNHEMVAGRLHLTLYSTELDRSGKEKTVTAYAEKGTRRGEDQLVEFECSFSVPRTFGKVGAVTVQNEQEDETLLVSTIALDGLPSPTTTTTTFLTFNCNSHISPLIQNRDLRIFFSDKSYLPAQTPDGLKRLRDLDLENLRGDGTGERKESDRIYDYDVYNDLADPDSSPDLARPVLGGPEHPYPRRCRTGRGPTKTDKKTEKKSSSSTASYYVPRDEQFSATKSTEFGQNKLRQAMHAVIPTIVSITNPKMGFPFFTAIDSLYNQGLIIPSNGLLNTYLPRVVKFISFGKERLQYETPELITRDRFSWLTDKEFARETLAGLNPYSIQLVKEWPLTSKLDPKLYGPPESAITKELVEKEIGGVMTVEEAVEKKRLFMLDYHDLFLPYVNLVRDLGDTYLYGSRTLFFLRDNGTLQPIAIELTRPASNDQKLEPWKQVYTPTSEPTKEWLWKFAKLNVLVQDSAYHQLIAHWLRTHCAAEPFIIAANRQLSAMHPIYRLLHPYFRYTMEINAFARGQLINAGGIIESCFSAGKYSMLFSSVVYDQVWRFDKEALPADLIRRGLAEEDPNAEHGLKLAIQDYPFANDGLILWDAIREWVSDYVNHYYPHTSTIEDDKELQAWWTEVRTVGHGDKKDEPWWPVLNTHENLIQTLSTIIWVNSGHHAAVNFGQYGYAGYFPNRPSVARTKMPDEDPNDDEYTEFLTKPESAMLQCLPSQRQATTVMTILDVLSTHSTDEEYIADKMEPSWEEAPVIKGAFERFRGKVMELTGIIDGRNLDEGLLNRNGAGVVPYELLKPRSESGVTGMGVPNSISI</sequence>
<proteinExistence type="inferred from homology"/>
<dbReference type="InterPro" id="IPR001024">
    <property type="entry name" value="PLAT/LH2_dom"/>
</dbReference>
<evidence type="ECO:0008006" key="19">
    <source>
        <dbReference type="Google" id="ProtNLM"/>
    </source>
</evidence>
<dbReference type="Gene3D" id="4.10.372.10">
    <property type="entry name" value="Lipoxygenase-1, Domain 3"/>
    <property type="match status" value="1"/>
</dbReference>
<evidence type="ECO:0000313" key="18">
    <source>
        <dbReference type="Proteomes" id="UP001420932"/>
    </source>
</evidence>
<comment type="cofactor">
    <cofactor evidence="1 13">
        <name>Fe cation</name>
        <dbReference type="ChEBI" id="CHEBI:24875"/>
    </cofactor>
</comment>
<dbReference type="GO" id="GO:0046872">
    <property type="term" value="F:metal ion binding"/>
    <property type="evidence" value="ECO:0007669"/>
    <property type="project" value="UniProtKB-KW"/>
</dbReference>
<evidence type="ECO:0000256" key="4">
    <source>
        <dbReference type="ARBA" id="ARBA00022723"/>
    </source>
</evidence>
<dbReference type="SUPFAM" id="SSF49723">
    <property type="entry name" value="Lipase/lipooxygenase domain (PLAT/LH2 domain)"/>
    <property type="match status" value="1"/>
</dbReference>
<evidence type="ECO:0000256" key="1">
    <source>
        <dbReference type="ARBA" id="ARBA00001962"/>
    </source>
</evidence>
<accession>A0AAP0LFD9</accession>
<evidence type="ECO:0000256" key="13">
    <source>
        <dbReference type="RuleBase" id="RU003974"/>
    </source>
</evidence>
<evidence type="ECO:0000259" key="16">
    <source>
        <dbReference type="PROSITE" id="PS51393"/>
    </source>
</evidence>
<dbReference type="Pfam" id="PF00305">
    <property type="entry name" value="Lipoxygenase"/>
    <property type="match status" value="1"/>
</dbReference>
<keyword evidence="18" id="KW-1185">Reference proteome</keyword>
<keyword evidence="7 13" id="KW-0223">Dioxygenase</keyword>
<dbReference type="GO" id="GO:0034440">
    <property type="term" value="P:lipid oxidation"/>
    <property type="evidence" value="ECO:0007669"/>
    <property type="project" value="InterPro"/>
</dbReference>
<evidence type="ECO:0000256" key="5">
    <source>
        <dbReference type="ARBA" id="ARBA00022767"/>
    </source>
</evidence>
<keyword evidence="8 13" id="KW-0560">Oxidoreductase</keyword>
<dbReference type="Gene3D" id="3.10.450.60">
    <property type="match status" value="1"/>
</dbReference>
<keyword evidence="5" id="KW-0925">Oxylipin biosynthesis</keyword>
<evidence type="ECO:0000256" key="10">
    <source>
        <dbReference type="ARBA" id="ARBA00023098"/>
    </source>
</evidence>
<dbReference type="Gene3D" id="1.20.245.10">
    <property type="entry name" value="Lipoxygenase-1, Domain 5"/>
    <property type="match status" value="1"/>
</dbReference>
<dbReference type="PANTHER" id="PTHR11771">
    <property type="entry name" value="LIPOXYGENASE"/>
    <property type="match status" value="1"/>
</dbReference>
<dbReference type="InterPro" id="IPR013819">
    <property type="entry name" value="LipOase_C"/>
</dbReference>
<dbReference type="AlphaFoldDB" id="A0AAP0LFD9"/>
<dbReference type="Proteomes" id="UP001420932">
    <property type="component" value="Unassembled WGS sequence"/>
</dbReference>
<name>A0AAP0LFD9_9MAGN</name>
<dbReference type="PROSITE" id="PS50095">
    <property type="entry name" value="PLAT"/>
    <property type="match status" value="1"/>
</dbReference>
<dbReference type="PROSITE" id="PS00711">
    <property type="entry name" value="LIPOXYGENASE_1"/>
    <property type="match status" value="1"/>
</dbReference>
<evidence type="ECO:0000259" key="15">
    <source>
        <dbReference type="PROSITE" id="PS50095"/>
    </source>
</evidence>
<dbReference type="SMART" id="SM00308">
    <property type="entry name" value="LH2"/>
    <property type="match status" value="1"/>
</dbReference>
<evidence type="ECO:0000256" key="2">
    <source>
        <dbReference type="ARBA" id="ARBA00009419"/>
    </source>
</evidence>
<keyword evidence="4 13" id="KW-0479">Metal-binding</keyword>
<feature type="domain" description="PLAT" evidence="15">
    <location>
        <begin position="110"/>
        <end position="237"/>
    </location>
</feature>
<comment type="similarity">
    <text evidence="2 13">Belongs to the lipoxygenase family.</text>
</comment>
<dbReference type="EMBL" id="JBBNAF010000001">
    <property type="protein sequence ID" value="KAK9170091.1"/>
    <property type="molecule type" value="Genomic_DNA"/>
</dbReference>
<keyword evidence="3" id="KW-0444">Lipid biosynthesis</keyword>
<dbReference type="InterPro" id="IPR020833">
    <property type="entry name" value="LipOase_Fe_BS"/>
</dbReference>
<evidence type="ECO:0000256" key="11">
    <source>
        <dbReference type="ARBA" id="ARBA00023160"/>
    </source>
</evidence>
<feature type="domain" description="Lipoxygenase" evidence="16">
    <location>
        <begin position="240"/>
        <end position="934"/>
    </location>
</feature>
<dbReference type="PRINTS" id="PR00087">
    <property type="entry name" value="LIPOXYGENASE"/>
</dbReference>
<protein>
    <recommendedName>
        <fullName evidence="19">Lipoxygenase</fullName>
    </recommendedName>
</protein>
<evidence type="ECO:0000256" key="12">
    <source>
        <dbReference type="PROSITE-ProRule" id="PRU00152"/>
    </source>
</evidence>
<evidence type="ECO:0000256" key="7">
    <source>
        <dbReference type="ARBA" id="ARBA00022964"/>
    </source>
</evidence>
<comment type="caution">
    <text evidence="12">Lacks conserved residue(s) required for the propagation of feature annotation.</text>
</comment>